<protein>
    <submittedName>
        <fullName evidence="1">Uncharacterized protein</fullName>
    </submittedName>
</protein>
<evidence type="ECO:0000313" key="2">
    <source>
        <dbReference type="Proteomes" id="UP000828048"/>
    </source>
</evidence>
<dbReference type="EMBL" id="CM037151">
    <property type="protein sequence ID" value="KAH7843711.1"/>
    <property type="molecule type" value="Genomic_DNA"/>
</dbReference>
<accession>A0ACB7XRP9</accession>
<proteinExistence type="predicted"/>
<gene>
    <name evidence="1" type="ORF">Vadar_019856</name>
</gene>
<sequence>MLCWRLLSFLNIGSHFARRVSSEVSNRQVILNVDCDMYSMNSCSVRDELCFFMDEENGHEIAYMQFPQNYENLTKNEVYSSSLKVLGEFESMVWTVMEALCMLELAASTGEIPYVA</sequence>
<comment type="caution">
    <text evidence="1">The sequence shown here is derived from an EMBL/GenBank/DDBJ whole genome shotgun (WGS) entry which is preliminary data.</text>
</comment>
<keyword evidence="2" id="KW-1185">Reference proteome</keyword>
<name>A0ACB7XRP9_9ERIC</name>
<evidence type="ECO:0000313" key="1">
    <source>
        <dbReference type="EMBL" id="KAH7843711.1"/>
    </source>
</evidence>
<dbReference type="Proteomes" id="UP000828048">
    <property type="component" value="Chromosome 1"/>
</dbReference>
<reference evidence="1 2" key="1">
    <citation type="journal article" date="2021" name="Hortic Res">
        <title>High-quality reference genome and annotation aids understanding of berry development for evergreen blueberry (Vaccinium darrowii).</title>
        <authorList>
            <person name="Yu J."/>
            <person name="Hulse-Kemp A.M."/>
            <person name="Babiker E."/>
            <person name="Staton M."/>
        </authorList>
    </citation>
    <scope>NUCLEOTIDE SEQUENCE [LARGE SCALE GENOMIC DNA]</scope>
    <source>
        <strain evidence="2">cv. NJ 8807/NJ 8810</strain>
        <tissue evidence="1">Young leaf</tissue>
    </source>
</reference>
<organism evidence="1 2">
    <name type="scientific">Vaccinium darrowii</name>
    <dbReference type="NCBI Taxonomy" id="229202"/>
    <lineage>
        <taxon>Eukaryota</taxon>
        <taxon>Viridiplantae</taxon>
        <taxon>Streptophyta</taxon>
        <taxon>Embryophyta</taxon>
        <taxon>Tracheophyta</taxon>
        <taxon>Spermatophyta</taxon>
        <taxon>Magnoliopsida</taxon>
        <taxon>eudicotyledons</taxon>
        <taxon>Gunneridae</taxon>
        <taxon>Pentapetalae</taxon>
        <taxon>asterids</taxon>
        <taxon>Ericales</taxon>
        <taxon>Ericaceae</taxon>
        <taxon>Vaccinioideae</taxon>
        <taxon>Vaccinieae</taxon>
        <taxon>Vaccinium</taxon>
    </lineage>
</organism>